<proteinExistence type="predicted"/>
<sequence>MANKTFTDQLGRKVGIPFPPTSIISLVPSQTELLFDLQLDAEVIGITKFCIHPDAWFRSKTRIGGTKQLHIEQIIELRPDLVIANKEENEKAQVEALMQHFPVWTSDIHDLAQACDMIEGIGRITDRATQAIALSQQIRQRFANLTPAEINMPAAYFIWREPWMVAGGDTFIHQMMLQCGFSNIYANHPRYPIADLDALKAAKVILLSSEPYPFKEKHIAEMQSYAPNARIILVDGEMFSWYGSRLLHAPNYFKELQATVTG</sequence>
<reference evidence="3" key="1">
    <citation type="submission" date="2022-10" db="EMBL/GenBank/DDBJ databases">
        <title>Chitinophaga sp. nov., isolated from soil.</title>
        <authorList>
            <person name="Jeon C.O."/>
        </authorList>
    </citation>
    <scope>NUCLEOTIDE SEQUENCE</scope>
    <source>
        <strain evidence="3">R8</strain>
    </source>
</reference>
<gene>
    <name evidence="3" type="ORF">MKQ68_09240</name>
</gene>
<evidence type="ECO:0000256" key="1">
    <source>
        <dbReference type="ARBA" id="ARBA00022729"/>
    </source>
</evidence>
<protein>
    <submittedName>
        <fullName evidence="3">Helical backbone metal receptor</fullName>
    </submittedName>
</protein>
<keyword evidence="4" id="KW-1185">Reference proteome</keyword>
<accession>A0ABY6JAF4</accession>
<dbReference type="Pfam" id="PF01497">
    <property type="entry name" value="Peripla_BP_2"/>
    <property type="match status" value="1"/>
</dbReference>
<dbReference type="RefSeq" id="WP_255861626.1">
    <property type="nucleotide sequence ID" value="NZ_CP107006.1"/>
</dbReference>
<keyword evidence="1" id="KW-0732">Signal</keyword>
<name>A0ABY6JAF4_9BACT</name>
<dbReference type="NCBIfam" id="NF038402">
    <property type="entry name" value="TroA_like"/>
    <property type="match status" value="1"/>
</dbReference>
<dbReference type="PANTHER" id="PTHR30535:SF35">
    <property type="entry name" value="PERIPLASMIC BINDING PROTEIN"/>
    <property type="match status" value="1"/>
</dbReference>
<dbReference type="PROSITE" id="PS50983">
    <property type="entry name" value="FE_B12_PBP"/>
    <property type="match status" value="1"/>
</dbReference>
<evidence type="ECO:0000259" key="2">
    <source>
        <dbReference type="PROSITE" id="PS50983"/>
    </source>
</evidence>
<dbReference type="InterPro" id="IPR050902">
    <property type="entry name" value="ABC_Transporter_SBP"/>
</dbReference>
<dbReference type="Gene3D" id="3.40.50.1980">
    <property type="entry name" value="Nitrogenase molybdenum iron protein domain"/>
    <property type="match status" value="2"/>
</dbReference>
<dbReference type="EMBL" id="CP107006">
    <property type="protein sequence ID" value="UYQ95279.1"/>
    <property type="molecule type" value="Genomic_DNA"/>
</dbReference>
<dbReference type="SUPFAM" id="SSF53807">
    <property type="entry name" value="Helical backbone' metal receptor"/>
    <property type="match status" value="1"/>
</dbReference>
<dbReference type="InterPro" id="IPR002491">
    <property type="entry name" value="ABC_transptr_periplasmic_BD"/>
</dbReference>
<organism evidence="3 4">
    <name type="scientific">Chitinophaga horti</name>
    <dbReference type="NCBI Taxonomy" id="2920382"/>
    <lineage>
        <taxon>Bacteria</taxon>
        <taxon>Pseudomonadati</taxon>
        <taxon>Bacteroidota</taxon>
        <taxon>Chitinophagia</taxon>
        <taxon>Chitinophagales</taxon>
        <taxon>Chitinophagaceae</taxon>
        <taxon>Chitinophaga</taxon>
    </lineage>
</organism>
<keyword evidence="3" id="KW-0675">Receptor</keyword>
<evidence type="ECO:0000313" key="4">
    <source>
        <dbReference type="Proteomes" id="UP001162741"/>
    </source>
</evidence>
<dbReference type="InterPro" id="IPR054828">
    <property type="entry name" value="Vit_B12_bind_prot"/>
</dbReference>
<evidence type="ECO:0000313" key="3">
    <source>
        <dbReference type="EMBL" id="UYQ95279.1"/>
    </source>
</evidence>
<dbReference type="Proteomes" id="UP001162741">
    <property type="component" value="Chromosome"/>
</dbReference>
<feature type="domain" description="Fe/B12 periplasmic-binding" evidence="2">
    <location>
        <begin position="22"/>
        <end position="262"/>
    </location>
</feature>
<dbReference type="PANTHER" id="PTHR30535">
    <property type="entry name" value="VITAMIN B12-BINDING PROTEIN"/>
    <property type="match status" value="1"/>
</dbReference>